<gene>
    <name evidence="1" type="ORF">GP486_004570</name>
</gene>
<reference evidence="1" key="1">
    <citation type="submission" date="2021-03" db="EMBL/GenBank/DDBJ databases">
        <title>Comparative genomics and phylogenomic investigation of the class Geoglossomycetes provide insights into ecological specialization and systematics.</title>
        <authorList>
            <person name="Melie T."/>
            <person name="Pirro S."/>
            <person name="Miller A.N."/>
            <person name="Quandt A."/>
        </authorList>
    </citation>
    <scope>NUCLEOTIDE SEQUENCE</scope>
    <source>
        <strain evidence="1">CAQ_001_2017</strain>
    </source>
</reference>
<keyword evidence="2" id="KW-1185">Reference proteome</keyword>
<organism evidence="1 2">
    <name type="scientific">Trichoglossum hirsutum</name>
    <dbReference type="NCBI Taxonomy" id="265104"/>
    <lineage>
        <taxon>Eukaryota</taxon>
        <taxon>Fungi</taxon>
        <taxon>Dikarya</taxon>
        <taxon>Ascomycota</taxon>
        <taxon>Pezizomycotina</taxon>
        <taxon>Geoglossomycetes</taxon>
        <taxon>Geoglossales</taxon>
        <taxon>Geoglossaceae</taxon>
        <taxon>Trichoglossum</taxon>
    </lineage>
</organism>
<proteinExistence type="predicted"/>
<protein>
    <submittedName>
        <fullName evidence="1">Uncharacterized protein</fullName>
    </submittedName>
</protein>
<evidence type="ECO:0000313" key="1">
    <source>
        <dbReference type="EMBL" id="KAH0558787.1"/>
    </source>
</evidence>
<evidence type="ECO:0000313" key="2">
    <source>
        <dbReference type="Proteomes" id="UP000750711"/>
    </source>
</evidence>
<dbReference type="EMBL" id="JAGHQM010000738">
    <property type="protein sequence ID" value="KAH0558787.1"/>
    <property type="molecule type" value="Genomic_DNA"/>
</dbReference>
<comment type="caution">
    <text evidence="1">The sequence shown here is derived from an EMBL/GenBank/DDBJ whole genome shotgun (WGS) entry which is preliminary data.</text>
</comment>
<dbReference type="InterPro" id="IPR021842">
    <property type="entry name" value="DUF3435"/>
</dbReference>
<sequence>MPGFIDRDCQAIYLGSPSQDDLKLEINNDSMLLKLYERRQCCADKIKRNFPTIKAAKGTEWYDQHKLIQADINNLKHQLSDMCLSQAIQEFHNIVDTIEINNQLQSIMPTEVLVPSTIEYELKEQAVVTKLFFKPLDNLDESQVFRIRARLIWNLIRLCKRQETPRSYKKAIQKRQRALDEDEYIEVI</sequence>
<dbReference type="Pfam" id="PF11917">
    <property type="entry name" value="DUF3435"/>
    <property type="match status" value="1"/>
</dbReference>
<name>A0A9P8RNW2_9PEZI</name>
<dbReference type="Proteomes" id="UP000750711">
    <property type="component" value="Unassembled WGS sequence"/>
</dbReference>
<accession>A0A9P8RNW2</accession>
<dbReference type="AlphaFoldDB" id="A0A9P8RNW2"/>